<name>A0A2S7MWR9_9BACI</name>
<dbReference type="Proteomes" id="UP000239663">
    <property type="component" value="Unassembled WGS sequence"/>
</dbReference>
<dbReference type="PANTHER" id="PTHR30404:SF0">
    <property type="entry name" value="N-ACETYLMURAMOYL-L-ALANINE AMIDASE AMIC"/>
    <property type="match status" value="1"/>
</dbReference>
<evidence type="ECO:0000313" key="4">
    <source>
        <dbReference type="Proteomes" id="UP000239663"/>
    </source>
</evidence>
<evidence type="ECO:0000259" key="2">
    <source>
        <dbReference type="SMART" id="SM00646"/>
    </source>
</evidence>
<dbReference type="EMBL" id="PKOZ01000013">
    <property type="protein sequence ID" value="PQD94206.1"/>
    <property type="molecule type" value="Genomic_DNA"/>
</dbReference>
<dbReference type="GO" id="GO:0008745">
    <property type="term" value="F:N-acetylmuramoyl-L-alanine amidase activity"/>
    <property type="evidence" value="ECO:0007669"/>
    <property type="project" value="InterPro"/>
</dbReference>
<gene>
    <name evidence="3" type="primary">cwlD</name>
    <name evidence="3" type="ORF">CYL18_15980</name>
</gene>
<dbReference type="CDD" id="cd02696">
    <property type="entry name" value="MurNAc-LAA"/>
    <property type="match status" value="1"/>
</dbReference>
<dbReference type="GO" id="GO:0009253">
    <property type="term" value="P:peptidoglycan catabolic process"/>
    <property type="evidence" value="ECO:0007669"/>
    <property type="project" value="InterPro"/>
</dbReference>
<keyword evidence="1" id="KW-0378">Hydrolase</keyword>
<organism evidence="3 4">
    <name type="scientific">Pradoshia eiseniae</name>
    <dbReference type="NCBI Taxonomy" id="2064768"/>
    <lineage>
        <taxon>Bacteria</taxon>
        <taxon>Bacillati</taxon>
        <taxon>Bacillota</taxon>
        <taxon>Bacilli</taxon>
        <taxon>Bacillales</taxon>
        <taxon>Bacillaceae</taxon>
        <taxon>Pradoshia</taxon>
    </lineage>
</organism>
<dbReference type="SMART" id="SM00646">
    <property type="entry name" value="Ami_3"/>
    <property type="match status" value="1"/>
</dbReference>
<accession>A0A2S7MWR9</accession>
<dbReference type="GO" id="GO:0030288">
    <property type="term" value="C:outer membrane-bounded periplasmic space"/>
    <property type="evidence" value="ECO:0007669"/>
    <property type="project" value="TreeGrafter"/>
</dbReference>
<evidence type="ECO:0000313" key="3">
    <source>
        <dbReference type="EMBL" id="PQD94206.1"/>
    </source>
</evidence>
<proteinExistence type="predicted"/>
<dbReference type="InterPro" id="IPR050695">
    <property type="entry name" value="N-acetylmuramoyl_amidase_3"/>
</dbReference>
<dbReference type="Gene3D" id="3.40.630.40">
    <property type="entry name" value="Zn-dependent exopeptidases"/>
    <property type="match status" value="1"/>
</dbReference>
<dbReference type="NCBIfam" id="TIGR02883">
    <property type="entry name" value="spore_cwlD"/>
    <property type="match status" value="1"/>
</dbReference>
<dbReference type="Pfam" id="PF01520">
    <property type="entry name" value="Amidase_3"/>
    <property type="match status" value="1"/>
</dbReference>
<dbReference type="PROSITE" id="PS51257">
    <property type="entry name" value="PROKAR_LIPOPROTEIN"/>
    <property type="match status" value="1"/>
</dbReference>
<dbReference type="PANTHER" id="PTHR30404">
    <property type="entry name" value="N-ACETYLMURAMOYL-L-ALANINE AMIDASE"/>
    <property type="match status" value="1"/>
</dbReference>
<dbReference type="RefSeq" id="WP_104850516.1">
    <property type="nucleotide sequence ID" value="NZ_PKOZ01000013.1"/>
</dbReference>
<evidence type="ECO:0000256" key="1">
    <source>
        <dbReference type="ARBA" id="ARBA00022801"/>
    </source>
</evidence>
<comment type="caution">
    <text evidence="3">The sequence shown here is derived from an EMBL/GenBank/DDBJ whole genome shotgun (WGS) entry which is preliminary data.</text>
</comment>
<dbReference type="SUPFAM" id="SSF53187">
    <property type="entry name" value="Zn-dependent exopeptidases"/>
    <property type="match status" value="1"/>
</dbReference>
<dbReference type="AlphaFoldDB" id="A0A2S7MWR9"/>
<protein>
    <submittedName>
        <fullName evidence="3">N-acetylmuramoyl-L-alanine amidase CwlD</fullName>
    </submittedName>
</protein>
<dbReference type="OrthoDB" id="9806267at2"/>
<keyword evidence="4" id="KW-1185">Reference proteome</keyword>
<feature type="domain" description="MurNAc-LAA" evidence="2">
    <location>
        <begin position="117"/>
        <end position="228"/>
    </location>
</feature>
<reference evidence="3 4" key="1">
    <citation type="submission" date="2017-12" db="EMBL/GenBank/DDBJ databases">
        <title>Taxonomic description and draft genome of Pradoshia cofamensis Gen. nov., sp. nov., a thermotolerant bacillale isolated from anterior gut of earthworm Eisenia fetida.</title>
        <authorList>
            <person name="Saha T."/>
            <person name="Chakraborty R."/>
        </authorList>
    </citation>
    <scope>NUCLEOTIDE SEQUENCE [LARGE SCALE GENOMIC DNA]</scope>
    <source>
        <strain evidence="3 4">EAG3</strain>
    </source>
</reference>
<sequence length="238" mass="26718">MNLRKKLIVTGFLLGVACLFLLMTFKMNQNASFQAWNLPLSGKIIIIDPGHGGIDGGAAFKGVIEKNVTLPISVKLRDYLQEQGALVLMTREDDADLADERAGTVRERKRTDLVNRTKFINESQADMFISVHANAFPQSNSKGAQTFYSPAFKENKRAAKLIQAELIRNLKNTTRKAKPLENVYLVKYAKKPGVLVEVGFLSNDQERMNLQNEVYQDDVALSIYTGVIRYFLKEDVAD</sequence>
<dbReference type="InterPro" id="IPR002508">
    <property type="entry name" value="MurNAc-LAA_cat"/>
</dbReference>
<dbReference type="InterPro" id="IPR014234">
    <property type="entry name" value="Spore_CwlD"/>
</dbReference>